<organism evidence="1 2">
    <name type="scientific">Daucus carota subsp. sativus</name>
    <name type="common">Carrot</name>
    <dbReference type="NCBI Taxonomy" id="79200"/>
    <lineage>
        <taxon>Eukaryota</taxon>
        <taxon>Viridiplantae</taxon>
        <taxon>Streptophyta</taxon>
        <taxon>Embryophyta</taxon>
        <taxon>Tracheophyta</taxon>
        <taxon>Spermatophyta</taxon>
        <taxon>Magnoliopsida</taxon>
        <taxon>eudicotyledons</taxon>
        <taxon>Gunneridae</taxon>
        <taxon>Pentapetalae</taxon>
        <taxon>asterids</taxon>
        <taxon>campanulids</taxon>
        <taxon>Apiales</taxon>
        <taxon>Apiaceae</taxon>
        <taxon>Apioideae</taxon>
        <taxon>Scandiceae</taxon>
        <taxon>Daucinae</taxon>
        <taxon>Daucus</taxon>
        <taxon>Daucus sect. Daucus</taxon>
    </lineage>
</organism>
<keyword evidence="2" id="KW-1185">Reference proteome</keyword>
<dbReference type="AlphaFoldDB" id="A0AAF0WUC8"/>
<dbReference type="EMBL" id="CP093346">
    <property type="protein sequence ID" value="WOG95959.1"/>
    <property type="molecule type" value="Genomic_DNA"/>
</dbReference>
<dbReference type="PANTHER" id="PTHR33103:SF27">
    <property type="entry name" value="OS04G0594700 PROTEIN"/>
    <property type="match status" value="1"/>
</dbReference>
<dbReference type="PANTHER" id="PTHR33103">
    <property type="entry name" value="OS01G0153900 PROTEIN"/>
    <property type="match status" value="1"/>
</dbReference>
<dbReference type="KEGG" id="dcr:108217113"/>
<reference evidence="1" key="2">
    <citation type="submission" date="2022-03" db="EMBL/GenBank/DDBJ databases">
        <title>Draft title - Genomic analysis of global carrot germplasm unveils the trajectory of domestication and the origin of high carotenoid orange carrot.</title>
        <authorList>
            <person name="Iorizzo M."/>
            <person name="Ellison S."/>
            <person name="Senalik D."/>
            <person name="Macko-Podgorni A."/>
            <person name="Grzebelus D."/>
            <person name="Bostan H."/>
            <person name="Rolling W."/>
            <person name="Curaba J."/>
            <person name="Simon P."/>
        </authorList>
    </citation>
    <scope>NUCLEOTIDE SEQUENCE</scope>
    <source>
        <tissue evidence="1">Leaf</tissue>
    </source>
</reference>
<gene>
    <name evidence="1" type="ORF">DCAR_0415289</name>
</gene>
<accession>A0AAF0WUC8</accession>
<dbReference type="InterPro" id="IPR007750">
    <property type="entry name" value="DUF674"/>
</dbReference>
<dbReference type="Proteomes" id="UP000077755">
    <property type="component" value="Chromosome 4"/>
</dbReference>
<dbReference type="Pfam" id="PF05056">
    <property type="entry name" value="DUF674"/>
    <property type="match status" value="2"/>
</dbReference>
<name>A0AAF0WUC8_DAUCS</name>
<evidence type="ECO:0000313" key="1">
    <source>
        <dbReference type="EMBL" id="WOG95959.1"/>
    </source>
</evidence>
<proteinExistence type="predicted"/>
<protein>
    <submittedName>
        <fullName evidence="1">Uncharacterized protein</fullName>
    </submittedName>
</protein>
<sequence>MGTTARLSAKCSDPSHKPGNIGGYNNLYESVVKLNSMYFKGERCKNLLLNTWSSAEQHCQKLKINIDDTEPIKYFICSYECFEKSFNRDRAAYFSTDSTVYCKTWKTLLNKATEYIDGTSLGNEGVFVTKTSSFVISDDLHVIPNNPTSTLGILESSGIENFAALEEKDFKLGSYEKSTNRILLAHCSSDFIDFLFSCLTIPLGKVLSLLTKNQESTLSIENMHQSVLNVHEYLRSQQVKDMLLNPKLVMYYLGSSHIFPLDKEPDTNMILNRRFGFVDRYYLSNSKSCYSSKEWTDVSPKHEGYVRGPAKFMVTDDLFVSPLSSMSCFKYLDSLKVPPKDIEEQVINIGMKEALQLLRASLTSTSVLS</sequence>
<evidence type="ECO:0000313" key="2">
    <source>
        <dbReference type="Proteomes" id="UP000077755"/>
    </source>
</evidence>
<reference evidence="1" key="1">
    <citation type="journal article" date="2016" name="Nat. Genet.">
        <title>A high-quality carrot genome assembly provides new insights into carotenoid accumulation and asterid genome evolution.</title>
        <authorList>
            <person name="Iorizzo M."/>
            <person name="Ellison S."/>
            <person name="Senalik D."/>
            <person name="Zeng P."/>
            <person name="Satapoomin P."/>
            <person name="Huang J."/>
            <person name="Bowman M."/>
            <person name="Iovene M."/>
            <person name="Sanseverino W."/>
            <person name="Cavagnaro P."/>
            <person name="Yildiz M."/>
            <person name="Macko-Podgorni A."/>
            <person name="Moranska E."/>
            <person name="Grzebelus E."/>
            <person name="Grzebelus D."/>
            <person name="Ashrafi H."/>
            <person name="Zheng Z."/>
            <person name="Cheng S."/>
            <person name="Spooner D."/>
            <person name="Van Deynze A."/>
            <person name="Simon P."/>
        </authorList>
    </citation>
    <scope>NUCLEOTIDE SEQUENCE</scope>
    <source>
        <tissue evidence="1">Leaf</tissue>
    </source>
</reference>